<feature type="compositionally biased region" description="Gly residues" evidence="1">
    <location>
        <begin position="201"/>
        <end position="211"/>
    </location>
</feature>
<feature type="compositionally biased region" description="Polar residues" evidence="1">
    <location>
        <begin position="327"/>
        <end position="350"/>
    </location>
</feature>
<feature type="region of interest" description="Disordered" evidence="1">
    <location>
        <begin position="1"/>
        <end position="144"/>
    </location>
</feature>
<feature type="compositionally biased region" description="Low complexity" evidence="1">
    <location>
        <begin position="249"/>
        <end position="276"/>
    </location>
</feature>
<feature type="compositionally biased region" description="Gly residues" evidence="1">
    <location>
        <begin position="91"/>
        <end position="102"/>
    </location>
</feature>
<reference evidence="2" key="1">
    <citation type="submission" date="2020-02" db="EMBL/GenBank/DDBJ databases">
        <authorList>
            <person name="Meier V. D."/>
        </authorList>
    </citation>
    <scope>NUCLEOTIDE SEQUENCE</scope>
    <source>
        <strain evidence="2">AVDCRST_MAG59</strain>
    </source>
</reference>
<dbReference type="EMBL" id="CADCWF010000060">
    <property type="protein sequence ID" value="CAA9543485.1"/>
    <property type="molecule type" value="Genomic_DNA"/>
</dbReference>
<evidence type="ECO:0000256" key="1">
    <source>
        <dbReference type="SAM" id="MobiDB-lite"/>
    </source>
</evidence>
<dbReference type="AlphaFoldDB" id="A0A6J4UB23"/>
<accession>A0A6J4UB23</accession>
<protein>
    <submittedName>
        <fullName evidence="2">Mobile element protein</fullName>
    </submittedName>
</protein>
<gene>
    <name evidence="2" type="ORF">AVDCRST_MAG59-1012</name>
</gene>
<organism evidence="2">
    <name type="scientific">uncultured Thermomicrobiales bacterium</name>
    <dbReference type="NCBI Taxonomy" id="1645740"/>
    <lineage>
        <taxon>Bacteria</taxon>
        <taxon>Pseudomonadati</taxon>
        <taxon>Thermomicrobiota</taxon>
        <taxon>Thermomicrobia</taxon>
        <taxon>Thermomicrobiales</taxon>
        <taxon>environmental samples</taxon>
    </lineage>
</organism>
<feature type="compositionally biased region" description="Basic residues" evidence="1">
    <location>
        <begin position="165"/>
        <end position="176"/>
    </location>
</feature>
<feature type="region of interest" description="Disordered" evidence="1">
    <location>
        <begin position="164"/>
        <end position="350"/>
    </location>
</feature>
<evidence type="ECO:0000313" key="2">
    <source>
        <dbReference type="EMBL" id="CAA9543485.1"/>
    </source>
</evidence>
<proteinExistence type="predicted"/>
<feature type="non-terminal residue" evidence="2">
    <location>
        <position position="350"/>
    </location>
</feature>
<feature type="compositionally biased region" description="Low complexity" evidence="1">
    <location>
        <begin position="1"/>
        <end position="21"/>
    </location>
</feature>
<name>A0A6J4UB23_9BACT</name>
<feature type="compositionally biased region" description="Basic and acidic residues" evidence="1">
    <location>
        <begin position="71"/>
        <end position="82"/>
    </location>
</feature>
<sequence length="350" mass="36282">VLRPRPAPRRPAASCPNRPRSPGAPPGARPAAGRRRLPGGRGRPPVRNGAESHPRPADPVPGGRPRGPRRRTAERPAAEAGRRGAGVPRRGAGGQPPGGRAAGHGVEHPRPARGAGGEPGHPALRHDRAPGHAAPRLPLPPTRHDLRHRQDQEAVAAAEEVLAWLRKKRRRPRRAPARLPGRVRGPQPPPAGEGLAAAGAPVGGAGGGGGRQVRRLRSPGLRIGQRALADGRQQGWGGLRRLPGPPGRGAPQRAAGRGPGQRRLPQGPARQGLADGPPRPDPPVVAARVYARAEPDRAGLAAPQGHAELPPQGGPTSTPSMRRRPNSSRGSRLASTSPTQAASPWSTTSV</sequence>
<feature type="non-terminal residue" evidence="2">
    <location>
        <position position="1"/>
    </location>
</feature>